<sequence>MTEQINAIPGDWVKAKLLTSINGYSPEAARKKRARGEWLEGVHWVKAPDNNYFYNWREIEIWIRQGY</sequence>
<proteinExistence type="predicted"/>
<reference evidence="1 2" key="1">
    <citation type="submission" date="2019-06" db="EMBL/GenBank/DDBJ databases">
        <title>Draft genome of Aliikangiella marina GYP-15.</title>
        <authorList>
            <person name="Wang G."/>
        </authorList>
    </citation>
    <scope>NUCLEOTIDE SEQUENCE [LARGE SCALE GENOMIC DNA]</scope>
    <source>
        <strain evidence="1 2">GYP-15</strain>
    </source>
</reference>
<dbReference type="RefSeq" id="WP_142888001.1">
    <property type="nucleotide sequence ID" value="NZ_VIKR01000001.1"/>
</dbReference>
<evidence type="ECO:0000313" key="1">
    <source>
        <dbReference type="EMBL" id="TQV76641.1"/>
    </source>
</evidence>
<keyword evidence="1" id="KW-0238">DNA-binding</keyword>
<dbReference type="InterPro" id="IPR038146">
    <property type="entry name" value="933W_put_Xis_sf"/>
</dbReference>
<accession>A0A545THK8</accession>
<organism evidence="1 2">
    <name type="scientific">Aliikangiella marina</name>
    <dbReference type="NCBI Taxonomy" id="1712262"/>
    <lineage>
        <taxon>Bacteria</taxon>
        <taxon>Pseudomonadati</taxon>
        <taxon>Pseudomonadota</taxon>
        <taxon>Gammaproteobacteria</taxon>
        <taxon>Oceanospirillales</taxon>
        <taxon>Pleioneaceae</taxon>
        <taxon>Aliikangiella</taxon>
    </lineage>
</organism>
<evidence type="ECO:0000313" key="2">
    <source>
        <dbReference type="Proteomes" id="UP000317839"/>
    </source>
</evidence>
<gene>
    <name evidence="1" type="ORF">FLL45_01395</name>
</gene>
<name>A0A545THK8_9GAMM</name>
<dbReference type="AlphaFoldDB" id="A0A545THK8"/>
<dbReference type="GO" id="GO:0003677">
    <property type="term" value="F:DNA binding"/>
    <property type="evidence" value="ECO:0007669"/>
    <property type="project" value="UniProtKB-KW"/>
</dbReference>
<protein>
    <submittedName>
        <fullName evidence="1">DNA-binding protein</fullName>
    </submittedName>
</protein>
<keyword evidence="2" id="KW-1185">Reference proteome</keyword>
<dbReference type="InterPro" id="IPR009634">
    <property type="entry name" value="Put_exci"/>
</dbReference>
<dbReference type="OrthoDB" id="8779418at2"/>
<dbReference type="Gene3D" id="1.10.1660.60">
    <property type="entry name" value="Putative excisionased domain DUF1233"/>
    <property type="match status" value="1"/>
</dbReference>
<comment type="caution">
    <text evidence="1">The sequence shown here is derived from an EMBL/GenBank/DDBJ whole genome shotgun (WGS) entry which is preliminary data.</text>
</comment>
<dbReference type="Proteomes" id="UP000317839">
    <property type="component" value="Unassembled WGS sequence"/>
</dbReference>
<dbReference type="EMBL" id="VIKR01000001">
    <property type="protein sequence ID" value="TQV76641.1"/>
    <property type="molecule type" value="Genomic_DNA"/>
</dbReference>
<dbReference type="Pfam" id="PF06806">
    <property type="entry name" value="DUF1233"/>
    <property type="match status" value="1"/>
</dbReference>